<evidence type="ECO:0000313" key="2">
    <source>
        <dbReference type="EMBL" id="KNE97624.1"/>
    </source>
</evidence>
<organism evidence="2 3">
    <name type="scientific">Puccinia striiformis f. sp. tritici PST-78</name>
    <dbReference type="NCBI Taxonomy" id="1165861"/>
    <lineage>
        <taxon>Eukaryota</taxon>
        <taxon>Fungi</taxon>
        <taxon>Dikarya</taxon>
        <taxon>Basidiomycota</taxon>
        <taxon>Pucciniomycotina</taxon>
        <taxon>Pucciniomycetes</taxon>
        <taxon>Pucciniales</taxon>
        <taxon>Pucciniaceae</taxon>
        <taxon>Puccinia</taxon>
    </lineage>
</organism>
<feature type="chain" id="PRO_5005550072" description="Tubby C-terminal domain-containing protein" evidence="1">
    <location>
        <begin position="23"/>
        <end position="216"/>
    </location>
</feature>
<dbReference type="AlphaFoldDB" id="A0A0L0VF59"/>
<protein>
    <recommendedName>
        <fullName evidence="4">Tubby C-terminal domain-containing protein</fullName>
    </recommendedName>
</protein>
<feature type="signal peptide" evidence="1">
    <location>
        <begin position="1"/>
        <end position="22"/>
    </location>
</feature>
<reference evidence="3" key="1">
    <citation type="submission" date="2014-03" db="EMBL/GenBank/DDBJ databases">
        <title>The Genome Sequence of Puccinia striiformis f. sp. tritici PST-78.</title>
        <authorList>
            <consortium name="The Broad Institute Genome Sequencing Platform"/>
            <person name="Cuomo C."/>
            <person name="Hulbert S."/>
            <person name="Chen X."/>
            <person name="Walker B."/>
            <person name="Young S.K."/>
            <person name="Zeng Q."/>
            <person name="Gargeya S."/>
            <person name="Fitzgerald M."/>
            <person name="Haas B."/>
            <person name="Abouelleil A."/>
            <person name="Alvarado L."/>
            <person name="Arachchi H.M."/>
            <person name="Berlin A.M."/>
            <person name="Chapman S.B."/>
            <person name="Goldberg J."/>
            <person name="Griggs A."/>
            <person name="Gujja S."/>
            <person name="Hansen M."/>
            <person name="Howarth C."/>
            <person name="Imamovic A."/>
            <person name="Larimer J."/>
            <person name="McCowan C."/>
            <person name="Montmayeur A."/>
            <person name="Murphy C."/>
            <person name="Neiman D."/>
            <person name="Pearson M."/>
            <person name="Priest M."/>
            <person name="Roberts A."/>
            <person name="Saif S."/>
            <person name="Shea T."/>
            <person name="Sisk P."/>
            <person name="Sykes S."/>
            <person name="Wortman J."/>
            <person name="Nusbaum C."/>
            <person name="Birren B."/>
        </authorList>
    </citation>
    <scope>NUCLEOTIDE SEQUENCE [LARGE SCALE GENOMIC DNA]</scope>
    <source>
        <strain evidence="3">race PST-78</strain>
    </source>
</reference>
<dbReference type="OrthoDB" id="2495482at2759"/>
<comment type="caution">
    <text evidence="2">The sequence shown here is derived from an EMBL/GenBank/DDBJ whole genome shotgun (WGS) entry which is preliminary data.</text>
</comment>
<gene>
    <name evidence="2" type="ORF">PSTG_09029</name>
</gene>
<evidence type="ECO:0000313" key="3">
    <source>
        <dbReference type="Proteomes" id="UP000054564"/>
    </source>
</evidence>
<accession>A0A0L0VF59</accession>
<dbReference type="EMBL" id="AJIL01000065">
    <property type="protein sequence ID" value="KNE97624.1"/>
    <property type="molecule type" value="Genomic_DNA"/>
</dbReference>
<name>A0A0L0VF59_9BASI</name>
<proteinExistence type="predicted"/>
<evidence type="ECO:0000256" key="1">
    <source>
        <dbReference type="SAM" id="SignalP"/>
    </source>
</evidence>
<sequence>MRITSALTCIISLVSFPRTTHARANVLVPNDYIMSEKLDWTPGYLPVYAANGTEVFRFKKKDNTPHRAMTTTTLTDGSSKKLFELVSSNDACNYDSVFTELVDPKKGGLLKREFKFKNKGLLNDVWRFNFLDSSGNRQYYKLDRNFTNKGGRVYKVATGQPSQLVGRLRNQRRGDSWWDKSKGDETFTLSIIDGAPLPELVALLGFVLTKAMECGT</sequence>
<evidence type="ECO:0008006" key="4">
    <source>
        <dbReference type="Google" id="ProtNLM"/>
    </source>
</evidence>
<dbReference type="Proteomes" id="UP000054564">
    <property type="component" value="Unassembled WGS sequence"/>
</dbReference>
<keyword evidence="3" id="KW-1185">Reference proteome</keyword>
<keyword evidence="1" id="KW-0732">Signal</keyword>